<reference evidence="1 2" key="1">
    <citation type="submission" date="2014-04" db="EMBL/GenBank/DDBJ databases">
        <authorList>
            <consortium name="DOE Joint Genome Institute"/>
            <person name="Kuo A."/>
            <person name="Zuccaro A."/>
            <person name="Kohler A."/>
            <person name="Nagy L.G."/>
            <person name="Floudas D."/>
            <person name="Copeland A."/>
            <person name="Barry K.W."/>
            <person name="Cichocki N."/>
            <person name="Veneault-Fourrey C."/>
            <person name="LaButti K."/>
            <person name="Lindquist E.A."/>
            <person name="Lipzen A."/>
            <person name="Lundell T."/>
            <person name="Morin E."/>
            <person name="Murat C."/>
            <person name="Sun H."/>
            <person name="Tunlid A."/>
            <person name="Henrissat B."/>
            <person name="Grigoriev I.V."/>
            <person name="Hibbett D.S."/>
            <person name="Martin F."/>
            <person name="Nordberg H.P."/>
            <person name="Cantor M.N."/>
            <person name="Hua S.X."/>
        </authorList>
    </citation>
    <scope>NUCLEOTIDE SEQUENCE [LARGE SCALE GENOMIC DNA]</scope>
    <source>
        <strain evidence="1 2">MAFF 305830</strain>
    </source>
</reference>
<dbReference type="EMBL" id="KN824319">
    <property type="protein sequence ID" value="KIM24875.1"/>
    <property type="molecule type" value="Genomic_DNA"/>
</dbReference>
<accession>A0A0C3AJT8</accession>
<dbReference type="Proteomes" id="UP000054097">
    <property type="component" value="Unassembled WGS sequence"/>
</dbReference>
<evidence type="ECO:0000313" key="1">
    <source>
        <dbReference type="EMBL" id="KIM24875.1"/>
    </source>
</evidence>
<dbReference type="AlphaFoldDB" id="A0A0C3AJT8"/>
<proteinExistence type="predicted"/>
<evidence type="ECO:0000313" key="2">
    <source>
        <dbReference type="Proteomes" id="UP000054097"/>
    </source>
</evidence>
<gene>
    <name evidence="1" type="ORF">M408DRAFT_227918</name>
</gene>
<organism evidence="1 2">
    <name type="scientific">Serendipita vermifera MAFF 305830</name>
    <dbReference type="NCBI Taxonomy" id="933852"/>
    <lineage>
        <taxon>Eukaryota</taxon>
        <taxon>Fungi</taxon>
        <taxon>Dikarya</taxon>
        <taxon>Basidiomycota</taxon>
        <taxon>Agaricomycotina</taxon>
        <taxon>Agaricomycetes</taxon>
        <taxon>Sebacinales</taxon>
        <taxon>Serendipitaceae</taxon>
        <taxon>Serendipita</taxon>
    </lineage>
</organism>
<keyword evidence="2" id="KW-1185">Reference proteome</keyword>
<name>A0A0C3AJT8_SERVB</name>
<protein>
    <submittedName>
        <fullName evidence="1">Uncharacterized protein</fullName>
    </submittedName>
</protein>
<sequence>MQSRDWIESANGVYHRPPKRPHLYIKGMHWDAFTSSCTLLKPAGPDGLRQSQVDEVESPLTGLPNHKFGLTKPVGRWLRECDPHGSTILRRIPWGENNPRVKWKICHLPWFSKALLRRIREGNETALYLNCDVGLPYRVFTNEWTQGLSTSQELSQSLQLLYVTTREEKS</sequence>
<dbReference type="HOGENOM" id="CLU_1571604_0_0_1"/>
<reference evidence="2" key="2">
    <citation type="submission" date="2015-01" db="EMBL/GenBank/DDBJ databases">
        <title>Evolutionary Origins and Diversification of the Mycorrhizal Mutualists.</title>
        <authorList>
            <consortium name="DOE Joint Genome Institute"/>
            <consortium name="Mycorrhizal Genomics Consortium"/>
            <person name="Kohler A."/>
            <person name="Kuo A."/>
            <person name="Nagy L.G."/>
            <person name="Floudas D."/>
            <person name="Copeland A."/>
            <person name="Barry K.W."/>
            <person name="Cichocki N."/>
            <person name="Veneault-Fourrey C."/>
            <person name="LaButti K."/>
            <person name="Lindquist E.A."/>
            <person name="Lipzen A."/>
            <person name="Lundell T."/>
            <person name="Morin E."/>
            <person name="Murat C."/>
            <person name="Riley R."/>
            <person name="Ohm R."/>
            <person name="Sun H."/>
            <person name="Tunlid A."/>
            <person name="Henrissat B."/>
            <person name="Grigoriev I.V."/>
            <person name="Hibbett D.S."/>
            <person name="Martin F."/>
        </authorList>
    </citation>
    <scope>NUCLEOTIDE SEQUENCE [LARGE SCALE GENOMIC DNA]</scope>
    <source>
        <strain evidence="2">MAFF 305830</strain>
    </source>
</reference>